<evidence type="ECO:0000313" key="2">
    <source>
        <dbReference type="EMBL" id="HFC96856.1"/>
    </source>
</evidence>
<protein>
    <recommendedName>
        <fullName evidence="1">Phage head morphogenesis domain-containing protein</fullName>
    </recommendedName>
</protein>
<dbReference type="EMBL" id="DRMH01000003">
    <property type="protein sequence ID" value="HFC96856.1"/>
    <property type="molecule type" value="Genomic_DNA"/>
</dbReference>
<organism evidence="2">
    <name type="scientific">Thermosulfurimonas dismutans</name>
    <dbReference type="NCBI Taxonomy" id="999894"/>
    <lineage>
        <taxon>Bacteria</taxon>
        <taxon>Pseudomonadati</taxon>
        <taxon>Thermodesulfobacteriota</taxon>
        <taxon>Thermodesulfobacteria</taxon>
        <taxon>Thermodesulfobacteriales</taxon>
        <taxon>Thermodesulfobacteriaceae</taxon>
        <taxon>Thermosulfurimonas</taxon>
    </lineage>
</organism>
<dbReference type="Proteomes" id="UP000886043">
    <property type="component" value="Unassembled WGS sequence"/>
</dbReference>
<dbReference type="NCBIfam" id="TIGR01641">
    <property type="entry name" value="phageSPP1_gp7"/>
    <property type="match status" value="1"/>
</dbReference>
<comment type="caution">
    <text evidence="2">The sequence shown here is derived from an EMBL/GenBank/DDBJ whole genome shotgun (WGS) entry which is preliminary data.</text>
</comment>
<proteinExistence type="predicted"/>
<accession>A0A7C3CJC9</accession>
<dbReference type="InterPro" id="IPR006528">
    <property type="entry name" value="Phage_head_morphogenesis_dom"/>
</dbReference>
<name>A0A7C3CJC9_9BACT</name>
<dbReference type="Pfam" id="PF04233">
    <property type="entry name" value="Phage_Mu_F"/>
    <property type="match status" value="1"/>
</dbReference>
<sequence>MEYLKRYRRTKSLDGKKIPLSEWSTGRLWDLTYQVLATAFLMGMNHAGERLEMAGLAEIMPEPLPFEEAAAFFRARVPLTREEWDELEVKLRFRAFTVARLTELDAVNRIREKLLKVIEEGKTFQQFMAEAGEDELLRKAGFHRSNPWYWETVFRTNIQTAYNAGRRMQIMRAPDVLYLEFVGIRDSRQTEICRKRTGVIRPAGDPWWSRNWPPLHFNCRSTVRAIYREEAEARSVRVTPKRKLSGLGPTAEGFGLDPIEAGTFWRITPGMWSRAERYKIREEIEALARRIGIDSFVLGEAEIPRDMAALGRRLTEIKSAYGIASPRSVVIEKDPLARAEGMRGAGRWDTGQMWLSSEVYETLRGVLERGVIRTTEELRAFRTLVHEFGHLLGRPVTELYDVWRGYRYTVEVVNDYWAALETARLARRLGLRIEVPATIRTLRELSSYPVPLERARNLLKAAGFTEREIQELFVRLNLSVDTEEFIAEIERAMARKLGRNDLPADIYRQFGEALDPKDPNTYSNYLKRIKELRRSRLKEGS</sequence>
<evidence type="ECO:0000259" key="1">
    <source>
        <dbReference type="Pfam" id="PF04233"/>
    </source>
</evidence>
<feature type="domain" description="Phage head morphogenesis" evidence="1">
    <location>
        <begin position="109"/>
        <end position="223"/>
    </location>
</feature>
<dbReference type="AlphaFoldDB" id="A0A7C3CJC9"/>
<gene>
    <name evidence="2" type="ORF">ENJ40_00155</name>
</gene>
<reference evidence="2" key="1">
    <citation type="journal article" date="2020" name="mSystems">
        <title>Genome- and Community-Level Interaction Insights into Carbon Utilization and Element Cycling Functions of Hydrothermarchaeota in Hydrothermal Sediment.</title>
        <authorList>
            <person name="Zhou Z."/>
            <person name="Liu Y."/>
            <person name="Xu W."/>
            <person name="Pan J."/>
            <person name="Luo Z.H."/>
            <person name="Li M."/>
        </authorList>
    </citation>
    <scope>NUCLEOTIDE SEQUENCE [LARGE SCALE GENOMIC DNA]</scope>
    <source>
        <strain evidence="2">HyVt-483</strain>
    </source>
</reference>